<feature type="domain" description="Homogentisate 1,2-dioxygenase C-terminal" evidence="10">
    <location>
        <begin position="279"/>
        <end position="327"/>
    </location>
</feature>
<keyword evidence="7" id="KW-0560">Oxidoreductase</keyword>
<comment type="similarity">
    <text evidence="3">Belongs to the homogentisate dioxygenase family.</text>
</comment>
<proteinExistence type="inferred from homology"/>
<dbReference type="EMBL" id="JAQQWL010000003">
    <property type="protein sequence ID" value="KAK8078949.1"/>
    <property type="molecule type" value="Genomic_DNA"/>
</dbReference>
<dbReference type="GeneID" id="92087228"/>
<dbReference type="RefSeq" id="XP_066720020.1">
    <property type="nucleotide sequence ID" value="XM_066854165.1"/>
</dbReference>
<evidence type="ECO:0000256" key="9">
    <source>
        <dbReference type="SAM" id="MobiDB-lite"/>
    </source>
</evidence>
<keyword evidence="13" id="KW-1185">Reference proteome</keyword>
<dbReference type="Pfam" id="PF20510">
    <property type="entry name" value="HgmA_N"/>
    <property type="match status" value="1"/>
</dbReference>
<evidence type="ECO:0000256" key="1">
    <source>
        <dbReference type="ARBA" id="ARBA00001962"/>
    </source>
</evidence>
<accession>A0ABR1W9U1</accession>
<dbReference type="Proteomes" id="UP001480595">
    <property type="component" value="Unassembled WGS sequence"/>
</dbReference>
<feature type="region of interest" description="Disordered" evidence="9">
    <location>
        <begin position="27"/>
        <end position="62"/>
    </location>
</feature>
<evidence type="ECO:0000259" key="10">
    <source>
        <dbReference type="Pfam" id="PF04209"/>
    </source>
</evidence>
<dbReference type="SUPFAM" id="SSF51182">
    <property type="entry name" value="RmlC-like cupins"/>
    <property type="match status" value="1"/>
</dbReference>
<evidence type="ECO:0000313" key="12">
    <source>
        <dbReference type="EMBL" id="KAK8078949.1"/>
    </source>
</evidence>
<evidence type="ECO:0000256" key="6">
    <source>
        <dbReference type="ARBA" id="ARBA00022964"/>
    </source>
</evidence>
<sequence length="381" mass="41446">MAPMTTFAVEDPYQYLEGLANYHSSEALQGAIPPVNNPPPPPPPKPPLGLHTERISGSAFTSPRDQSLQTFLYRAHSSMLHGDFVPLEVTSGYGPQTSSAAAAARLSPNSYFWPAFPVPARAHWLTGQDLLGRTGVPVQKEGAAVWLLVVPQAGALDIQTELGCLRVRQNEIAVVPRGVRHRVALPGGTPCRGFVCELFQGHFRLPDLGVVGTTGLANVRDFQVPTASSTARWWTASDGEWTIVSRLAGQPWRCSQPHTPFDVAGWHGTCYPYKFDLGRYCPLGNALFDEHDPSLYTVLTARHHGAAPGTAVVDFVVVPPERWSVAEVRAAQGLDTSKPQKPQMDGLTSFVLETERPLVLSEWAYACAQKNPQAKGRLAKM</sequence>
<comment type="pathway">
    <text evidence="2">Amino-acid degradation; L-phenylalanine degradation; acetoacetate and fumarate from L-phenylalanine: step 4/6.</text>
</comment>
<evidence type="ECO:0000256" key="5">
    <source>
        <dbReference type="ARBA" id="ARBA00022723"/>
    </source>
</evidence>
<protein>
    <recommendedName>
        <fullName evidence="4">homogentisate 1,2-dioxygenase</fullName>
        <ecNumber evidence="4">1.13.11.5</ecNumber>
    </recommendedName>
</protein>
<evidence type="ECO:0000256" key="4">
    <source>
        <dbReference type="ARBA" id="ARBA00013127"/>
    </source>
</evidence>
<keyword evidence="6" id="KW-0223">Dioxygenase</keyword>
<dbReference type="Pfam" id="PF04209">
    <property type="entry name" value="HgmA_C"/>
    <property type="match status" value="1"/>
</dbReference>
<evidence type="ECO:0000256" key="2">
    <source>
        <dbReference type="ARBA" id="ARBA00004704"/>
    </source>
</evidence>
<gene>
    <name evidence="12" type="ORF">PG994_002756</name>
</gene>
<keyword evidence="5" id="KW-0479">Metal-binding</keyword>
<feature type="compositionally biased region" description="Pro residues" evidence="9">
    <location>
        <begin position="35"/>
        <end position="47"/>
    </location>
</feature>
<organism evidence="12 13">
    <name type="scientific">Apiospora phragmitis</name>
    <dbReference type="NCBI Taxonomy" id="2905665"/>
    <lineage>
        <taxon>Eukaryota</taxon>
        <taxon>Fungi</taxon>
        <taxon>Dikarya</taxon>
        <taxon>Ascomycota</taxon>
        <taxon>Pezizomycotina</taxon>
        <taxon>Sordariomycetes</taxon>
        <taxon>Xylariomycetidae</taxon>
        <taxon>Amphisphaeriales</taxon>
        <taxon>Apiosporaceae</taxon>
        <taxon>Apiospora</taxon>
    </lineage>
</organism>
<evidence type="ECO:0000256" key="8">
    <source>
        <dbReference type="ARBA" id="ARBA00023004"/>
    </source>
</evidence>
<comment type="cofactor">
    <cofactor evidence="1">
        <name>Fe cation</name>
        <dbReference type="ChEBI" id="CHEBI:24875"/>
    </cofactor>
</comment>
<dbReference type="InterPro" id="IPR005708">
    <property type="entry name" value="Homogentis_dOase"/>
</dbReference>
<evidence type="ECO:0000313" key="13">
    <source>
        <dbReference type="Proteomes" id="UP001480595"/>
    </source>
</evidence>
<comment type="caution">
    <text evidence="12">The sequence shown here is derived from an EMBL/GenBank/DDBJ whole genome shotgun (WGS) entry which is preliminary data.</text>
</comment>
<evidence type="ECO:0000256" key="7">
    <source>
        <dbReference type="ARBA" id="ARBA00023002"/>
    </source>
</evidence>
<dbReference type="PANTHER" id="PTHR11056">
    <property type="entry name" value="HOMOGENTISATE 1,2-DIOXYGENASE"/>
    <property type="match status" value="1"/>
</dbReference>
<keyword evidence="8" id="KW-0408">Iron</keyword>
<dbReference type="InterPro" id="IPR046452">
    <property type="entry name" value="HgmA_N"/>
</dbReference>
<dbReference type="Gene3D" id="2.60.120.10">
    <property type="entry name" value="Jelly Rolls"/>
    <property type="match status" value="1"/>
</dbReference>
<name>A0ABR1W9U1_9PEZI</name>
<dbReference type="InterPro" id="IPR046451">
    <property type="entry name" value="HgmA_C"/>
</dbReference>
<dbReference type="InterPro" id="IPR011051">
    <property type="entry name" value="RmlC_Cupin_sf"/>
</dbReference>
<dbReference type="PANTHER" id="PTHR11056:SF0">
    <property type="entry name" value="HOMOGENTISATE 1,2-DIOXYGENASE"/>
    <property type="match status" value="1"/>
</dbReference>
<evidence type="ECO:0000256" key="3">
    <source>
        <dbReference type="ARBA" id="ARBA00007757"/>
    </source>
</evidence>
<feature type="domain" description="Homogentisate 1,2-dioxygenase N-terminal" evidence="11">
    <location>
        <begin position="14"/>
        <end position="277"/>
    </location>
</feature>
<reference evidence="12 13" key="1">
    <citation type="submission" date="2023-01" db="EMBL/GenBank/DDBJ databases">
        <title>Analysis of 21 Apiospora genomes using comparative genomics revels a genus with tremendous synthesis potential of carbohydrate active enzymes and secondary metabolites.</title>
        <authorList>
            <person name="Sorensen T."/>
        </authorList>
    </citation>
    <scope>NUCLEOTIDE SEQUENCE [LARGE SCALE GENOMIC DNA]</scope>
    <source>
        <strain evidence="12 13">CBS 135458</strain>
    </source>
</reference>
<dbReference type="EC" id="1.13.11.5" evidence="4"/>
<evidence type="ECO:0000259" key="11">
    <source>
        <dbReference type="Pfam" id="PF20510"/>
    </source>
</evidence>
<dbReference type="InterPro" id="IPR014710">
    <property type="entry name" value="RmlC-like_jellyroll"/>
</dbReference>